<dbReference type="AlphaFoldDB" id="A0A840AFP6"/>
<keyword evidence="3" id="KW-0675">Receptor</keyword>
<dbReference type="Gene3D" id="3.40.190.150">
    <property type="entry name" value="Bordetella uptake gene, domain 1"/>
    <property type="match status" value="1"/>
</dbReference>
<organism evidence="3 4">
    <name type="scientific">Roseococcus suduntuyensis</name>
    <dbReference type="NCBI Taxonomy" id="455361"/>
    <lineage>
        <taxon>Bacteria</taxon>
        <taxon>Pseudomonadati</taxon>
        <taxon>Pseudomonadota</taxon>
        <taxon>Alphaproteobacteria</taxon>
        <taxon>Acetobacterales</taxon>
        <taxon>Roseomonadaceae</taxon>
        <taxon>Roseococcus</taxon>
    </lineage>
</organism>
<dbReference type="SUPFAM" id="SSF53850">
    <property type="entry name" value="Periplasmic binding protein-like II"/>
    <property type="match status" value="1"/>
</dbReference>
<reference evidence="3 4" key="1">
    <citation type="submission" date="2020-08" db="EMBL/GenBank/DDBJ databases">
        <title>Genomic Encyclopedia of Type Strains, Phase IV (KMG-IV): sequencing the most valuable type-strain genomes for metagenomic binning, comparative biology and taxonomic classification.</title>
        <authorList>
            <person name="Goeker M."/>
        </authorList>
    </citation>
    <scope>NUCLEOTIDE SEQUENCE [LARGE SCALE GENOMIC DNA]</scope>
    <source>
        <strain evidence="3 4">DSM 19979</strain>
    </source>
</reference>
<dbReference type="PANTHER" id="PTHR42928:SF5">
    <property type="entry name" value="BLR1237 PROTEIN"/>
    <property type="match status" value="1"/>
</dbReference>
<feature type="chain" id="PRO_5032590782" evidence="2">
    <location>
        <begin position="27"/>
        <end position="331"/>
    </location>
</feature>
<dbReference type="EMBL" id="JACIDJ010000003">
    <property type="protein sequence ID" value="MBB3898925.1"/>
    <property type="molecule type" value="Genomic_DNA"/>
</dbReference>
<evidence type="ECO:0000313" key="3">
    <source>
        <dbReference type="EMBL" id="MBB3898925.1"/>
    </source>
</evidence>
<dbReference type="Proteomes" id="UP000553193">
    <property type="component" value="Unassembled WGS sequence"/>
</dbReference>
<evidence type="ECO:0000256" key="2">
    <source>
        <dbReference type="SAM" id="SignalP"/>
    </source>
</evidence>
<proteinExistence type="inferred from homology"/>
<gene>
    <name evidence="3" type="ORF">GGQ83_002368</name>
</gene>
<dbReference type="InterPro" id="IPR005064">
    <property type="entry name" value="BUG"/>
</dbReference>
<evidence type="ECO:0000313" key="4">
    <source>
        <dbReference type="Proteomes" id="UP000553193"/>
    </source>
</evidence>
<dbReference type="PIRSF" id="PIRSF017082">
    <property type="entry name" value="YflP"/>
    <property type="match status" value="1"/>
</dbReference>
<protein>
    <submittedName>
        <fullName evidence="3">Tripartite-type tricarboxylate transporter receptor subunit TctC</fullName>
    </submittedName>
</protein>
<dbReference type="CDD" id="cd07012">
    <property type="entry name" value="PBP2_Bug_TTT"/>
    <property type="match status" value="1"/>
</dbReference>
<name>A0A840AFP6_9PROT</name>
<dbReference type="InterPro" id="IPR006311">
    <property type="entry name" value="TAT_signal"/>
</dbReference>
<dbReference type="RefSeq" id="WP_184384181.1">
    <property type="nucleotide sequence ID" value="NZ_JACIDJ010000003.1"/>
</dbReference>
<dbReference type="InterPro" id="IPR042100">
    <property type="entry name" value="Bug_dom1"/>
</dbReference>
<accession>A0A840AFP6</accession>
<comment type="caution">
    <text evidence="3">The sequence shown here is derived from an EMBL/GenBank/DDBJ whole genome shotgun (WGS) entry which is preliminary data.</text>
</comment>
<keyword evidence="4" id="KW-1185">Reference proteome</keyword>
<evidence type="ECO:0000256" key="1">
    <source>
        <dbReference type="ARBA" id="ARBA00006987"/>
    </source>
</evidence>
<dbReference type="PANTHER" id="PTHR42928">
    <property type="entry name" value="TRICARBOXYLATE-BINDING PROTEIN"/>
    <property type="match status" value="1"/>
</dbReference>
<comment type="similarity">
    <text evidence="1">Belongs to the UPF0065 (bug) family.</text>
</comment>
<sequence length="331" mass="35424">MNRRSVLTLAGASALGAGTLAAPALAQGAWQPDRPIRVIVPFPPGGATDVWARLVTETMGEIMRATFVVESRSGAAGMIGAEAVARAPADGHTLLFTITSLVQSPVVLRQNPYDAVRDFTPIGQMGTTTLIFMSRAALGPRNLAEFITFAQERSRRGQGVNLGSWAAGSSAHVFALALNNQLNLGMTHVAYRGEAPMLSAYLGQEVDCGINSLTTMRPHIESGTMVPLAALGDARAGGLPNVPTFVEQGHDIGRGWSGFVGMLAPARLPERVHTRLAEAFRETMARPALQARLRQMDTDPIWLGPQEFGATIERVRSRWIEITSGMDLQMG</sequence>
<keyword evidence="2" id="KW-0732">Signal</keyword>
<dbReference type="Pfam" id="PF03401">
    <property type="entry name" value="TctC"/>
    <property type="match status" value="1"/>
</dbReference>
<dbReference type="Gene3D" id="3.40.190.10">
    <property type="entry name" value="Periplasmic binding protein-like II"/>
    <property type="match status" value="1"/>
</dbReference>
<dbReference type="PROSITE" id="PS51318">
    <property type="entry name" value="TAT"/>
    <property type="match status" value="1"/>
</dbReference>
<feature type="signal peptide" evidence="2">
    <location>
        <begin position="1"/>
        <end position="26"/>
    </location>
</feature>